<accession>A0A9X1PTU7</accession>
<feature type="domain" description="Integrase catalytic" evidence="2">
    <location>
        <begin position="124"/>
        <end position="327"/>
    </location>
</feature>
<dbReference type="EMBL" id="JAJTTC010000012">
    <property type="protein sequence ID" value="MCF0065523.1"/>
    <property type="molecule type" value="Genomic_DNA"/>
</dbReference>
<comment type="similarity">
    <text evidence="1">Belongs to the transposase IS21/IS408/IS1162 family.</text>
</comment>
<evidence type="ECO:0000259" key="2">
    <source>
        <dbReference type="PROSITE" id="PS50994"/>
    </source>
</evidence>
<dbReference type="Gene3D" id="3.30.420.10">
    <property type="entry name" value="Ribonuclease H-like superfamily/Ribonuclease H"/>
    <property type="match status" value="1"/>
</dbReference>
<keyword evidence="4" id="KW-1185">Reference proteome</keyword>
<dbReference type="InterPro" id="IPR001584">
    <property type="entry name" value="Integrase_cat-core"/>
</dbReference>
<evidence type="ECO:0000313" key="4">
    <source>
        <dbReference type="Proteomes" id="UP001139000"/>
    </source>
</evidence>
<name>A0A9X1PTU7_9BACT</name>
<dbReference type="SUPFAM" id="SSF53098">
    <property type="entry name" value="Ribonuclease H-like"/>
    <property type="match status" value="1"/>
</dbReference>
<dbReference type="PANTHER" id="PTHR35004:SF8">
    <property type="entry name" value="TRANSPOSASE RV3428C-RELATED"/>
    <property type="match status" value="1"/>
</dbReference>
<dbReference type="PROSITE" id="PS50994">
    <property type="entry name" value="INTEGRASE"/>
    <property type="match status" value="1"/>
</dbReference>
<dbReference type="GO" id="GO:0015074">
    <property type="term" value="P:DNA integration"/>
    <property type="evidence" value="ECO:0007669"/>
    <property type="project" value="InterPro"/>
</dbReference>
<dbReference type="InterPro" id="IPR054353">
    <property type="entry name" value="IstA-like_C"/>
</dbReference>
<reference evidence="3" key="1">
    <citation type="submission" date="2021-12" db="EMBL/GenBank/DDBJ databases">
        <title>Novel species in genus Dyadobacter.</title>
        <authorList>
            <person name="Ma C."/>
        </authorList>
    </citation>
    <scope>NUCLEOTIDE SEQUENCE</scope>
    <source>
        <strain evidence="3">LJ419</strain>
    </source>
</reference>
<dbReference type="NCBIfam" id="NF033546">
    <property type="entry name" value="transpos_IS21"/>
    <property type="match status" value="1"/>
</dbReference>
<evidence type="ECO:0000313" key="3">
    <source>
        <dbReference type="EMBL" id="MCF0065523.1"/>
    </source>
</evidence>
<dbReference type="AlphaFoldDB" id="A0A9X1PTU7"/>
<dbReference type="InterPro" id="IPR012337">
    <property type="entry name" value="RNaseH-like_sf"/>
</dbReference>
<dbReference type="GO" id="GO:0003676">
    <property type="term" value="F:nucleic acid binding"/>
    <property type="evidence" value="ECO:0007669"/>
    <property type="project" value="InterPro"/>
</dbReference>
<dbReference type="PANTHER" id="PTHR35004">
    <property type="entry name" value="TRANSPOSASE RV3428C-RELATED"/>
    <property type="match status" value="1"/>
</dbReference>
<dbReference type="Proteomes" id="UP001139000">
    <property type="component" value="Unassembled WGS sequence"/>
</dbReference>
<protein>
    <submittedName>
        <fullName evidence="3">IS21 family transposase</fullName>
    </submittedName>
</protein>
<dbReference type="RefSeq" id="WP_234658511.1">
    <property type="nucleotide sequence ID" value="NZ_JAJTTC010000012.1"/>
</dbReference>
<evidence type="ECO:0000256" key="1">
    <source>
        <dbReference type="ARBA" id="ARBA00009277"/>
    </source>
</evidence>
<organism evidence="3 4">
    <name type="scientific">Dyadobacter chenwenxiniae</name>
    <dbReference type="NCBI Taxonomy" id="2906456"/>
    <lineage>
        <taxon>Bacteria</taxon>
        <taxon>Pseudomonadati</taxon>
        <taxon>Bacteroidota</taxon>
        <taxon>Cytophagia</taxon>
        <taxon>Cytophagales</taxon>
        <taxon>Spirosomataceae</taxon>
        <taxon>Dyadobacter</taxon>
    </lineage>
</organism>
<dbReference type="Pfam" id="PF00665">
    <property type="entry name" value="rve"/>
    <property type="match status" value="1"/>
</dbReference>
<proteinExistence type="inferred from homology"/>
<dbReference type="InterPro" id="IPR036397">
    <property type="entry name" value="RNaseH_sf"/>
</dbReference>
<gene>
    <name evidence="3" type="primary">istA</name>
    <name evidence="3" type="ORF">LXM26_28670</name>
</gene>
<dbReference type="Pfam" id="PF22483">
    <property type="entry name" value="Mu-transpos_C_2"/>
    <property type="match status" value="1"/>
</dbReference>
<comment type="caution">
    <text evidence="3">The sequence shown here is derived from an EMBL/GenBank/DDBJ whole genome shotgun (WGS) entry which is preliminary data.</text>
</comment>
<sequence>MQTLRLIIQLLDRNTSERNISRQLHISRNTVKFYRERLQQRVYSYKQLQGLDDELLSEIVYADLPSTQDEDERKQDFRQRVPYFLSELERTGMTRQLLWEEYINQHPDGYRYSQFCHHLHELGKVLQPSFHARYNAGELMMIDFAGTSMYYVDRPTGEQINCPVLICVLSFSNYTYVEALPNGRLPALIAALNNCLRYFKGAPLSLKTDNMRQVVQKSNRYEPTFTELIQQWALHNNIALVATRPGKPKDKAPVEGHVKISYQRIYAPLRDQVFFSIQELNEGIRRQLEVHNNKNFQGKSYSRLWQFSQQEQHLLQTLPDQPFMIKHSTSAKVQKNYHVTLGEDWHHYSVPFHHIGKQVTIIYDQQTVEIYLNHHRITVHKRFFNEHGYTTLKEHMPENHHAYQQQKGWDSDYFLRQALQVGPATRSYIEGVLKGRQFTEQTFNSCRGILRLGSIYGKERLEAACHRATHAGSYSYKTLSNILANNLDKAPDIAQTTLFQTPDHDNIRGAAAYE</sequence>